<feature type="domain" description="NET" evidence="3">
    <location>
        <begin position="177"/>
        <end position="255"/>
    </location>
</feature>
<name>A0A7J6GSF4_CANSA</name>
<evidence type="ECO:0000259" key="3">
    <source>
        <dbReference type="PROSITE" id="PS51525"/>
    </source>
</evidence>
<dbReference type="AlphaFoldDB" id="A0A7J6GSF4"/>
<dbReference type="Pfam" id="PF17035">
    <property type="entry name" value="BET"/>
    <property type="match status" value="1"/>
</dbReference>
<dbReference type="InterPro" id="IPR027353">
    <property type="entry name" value="NET_dom"/>
</dbReference>
<dbReference type="EMBL" id="JAATIP010000044">
    <property type="protein sequence ID" value="KAF4385845.1"/>
    <property type="molecule type" value="Genomic_DNA"/>
</dbReference>
<evidence type="ECO:0000256" key="1">
    <source>
        <dbReference type="ARBA" id="ARBA00023015"/>
    </source>
</evidence>
<sequence>MRARWSECKIFLKEIQDKALFACVIPKNFIAIMSKDRNASSEHNRDGPDYFGYYKCQAQKLLTQVEDFQLFTSSKSSDFSGKKSSEDRGESDFVAPCSLFSNGVGDELSDFKRERLKTLLLQGVNSLTPEVNEVNGDDNRQLLIENDGPEVDNILKGVSDELSSKLGYMDQQLEQLLNIAVSVCRPMTIPEKKQLQKMIKGLPPKNLDRVVELVEHAEKKPADEIKVDLEKESNITLWRLYYYVQAVEKARLLSQ</sequence>
<gene>
    <name evidence="4" type="ORF">F8388_010401</name>
</gene>
<reference evidence="4 5" key="1">
    <citation type="journal article" date="2020" name="bioRxiv">
        <title>Sequence and annotation of 42 cannabis genomes reveals extensive copy number variation in cannabinoid synthesis and pathogen resistance genes.</title>
        <authorList>
            <person name="Mckernan K.J."/>
            <person name="Helbert Y."/>
            <person name="Kane L.T."/>
            <person name="Ebling H."/>
            <person name="Zhang L."/>
            <person name="Liu B."/>
            <person name="Eaton Z."/>
            <person name="Mclaughlin S."/>
            <person name="Kingan S."/>
            <person name="Baybayan P."/>
            <person name="Concepcion G."/>
            <person name="Jordan M."/>
            <person name="Riva A."/>
            <person name="Barbazuk W."/>
            <person name="Harkins T."/>
        </authorList>
    </citation>
    <scope>NUCLEOTIDE SEQUENCE [LARGE SCALE GENOMIC DNA]</scope>
    <source>
        <strain evidence="5">cv. Jamaican Lion 4</strain>
        <tissue evidence="4">Leaf</tissue>
    </source>
</reference>
<keyword evidence="1" id="KW-0805">Transcription regulation</keyword>
<evidence type="ECO:0000313" key="4">
    <source>
        <dbReference type="EMBL" id="KAF4385845.1"/>
    </source>
</evidence>
<accession>A0A7J6GSF4</accession>
<dbReference type="PROSITE" id="PS51525">
    <property type="entry name" value="NET"/>
    <property type="match status" value="1"/>
</dbReference>
<organism evidence="4 5">
    <name type="scientific">Cannabis sativa</name>
    <name type="common">Hemp</name>
    <name type="synonym">Marijuana</name>
    <dbReference type="NCBI Taxonomy" id="3483"/>
    <lineage>
        <taxon>Eukaryota</taxon>
        <taxon>Viridiplantae</taxon>
        <taxon>Streptophyta</taxon>
        <taxon>Embryophyta</taxon>
        <taxon>Tracheophyta</taxon>
        <taxon>Spermatophyta</taxon>
        <taxon>Magnoliopsida</taxon>
        <taxon>eudicotyledons</taxon>
        <taxon>Gunneridae</taxon>
        <taxon>Pentapetalae</taxon>
        <taxon>rosids</taxon>
        <taxon>fabids</taxon>
        <taxon>Rosales</taxon>
        <taxon>Cannabaceae</taxon>
        <taxon>Cannabis</taxon>
    </lineage>
</organism>
<keyword evidence="2" id="KW-0804">Transcription</keyword>
<dbReference type="Gene3D" id="1.20.1270.220">
    <property type="match status" value="1"/>
</dbReference>
<evidence type="ECO:0000256" key="2">
    <source>
        <dbReference type="ARBA" id="ARBA00023163"/>
    </source>
</evidence>
<dbReference type="InterPro" id="IPR038336">
    <property type="entry name" value="NET_sf"/>
</dbReference>
<comment type="caution">
    <text evidence="4">The sequence shown here is derived from an EMBL/GenBank/DDBJ whole genome shotgun (WGS) entry which is preliminary data.</text>
</comment>
<proteinExistence type="predicted"/>
<protein>
    <recommendedName>
        <fullName evidence="3">NET domain-containing protein</fullName>
    </recommendedName>
</protein>
<evidence type="ECO:0000313" key="5">
    <source>
        <dbReference type="Proteomes" id="UP000525078"/>
    </source>
</evidence>
<dbReference type="Proteomes" id="UP000525078">
    <property type="component" value="Unassembled WGS sequence"/>
</dbReference>
<dbReference type="PANTHER" id="PTHR45926">
    <property type="entry name" value="OSJNBA0053K19.4 PROTEIN"/>
    <property type="match status" value="1"/>
</dbReference>